<name>A0A7W7VNB6_9ACTN</name>
<evidence type="ECO:0000259" key="3">
    <source>
        <dbReference type="Pfam" id="PF13280"/>
    </source>
</evidence>
<dbReference type="InterPro" id="IPR051534">
    <property type="entry name" value="CBASS_pafABC_assoc_protein"/>
</dbReference>
<dbReference type="PANTHER" id="PTHR34580">
    <property type="match status" value="1"/>
</dbReference>
<feature type="domain" description="WYL" evidence="3">
    <location>
        <begin position="133"/>
        <end position="198"/>
    </location>
</feature>
<evidence type="ECO:0000313" key="4">
    <source>
        <dbReference type="EMBL" id="MBB4916334.1"/>
    </source>
</evidence>
<keyword evidence="5" id="KW-1185">Reference proteome</keyword>
<evidence type="ECO:0000256" key="1">
    <source>
        <dbReference type="SAM" id="MobiDB-lite"/>
    </source>
</evidence>
<evidence type="ECO:0000313" key="5">
    <source>
        <dbReference type="Proteomes" id="UP000552644"/>
    </source>
</evidence>
<dbReference type="InterPro" id="IPR036390">
    <property type="entry name" value="WH_DNA-bd_sf"/>
</dbReference>
<dbReference type="SUPFAM" id="SSF46785">
    <property type="entry name" value="Winged helix' DNA-binding domain"/>
    <property type="match status" value="1"/>
</dbReference>
<dbReference type="Pfam" id="PF08279">
    <property type="entry name" value="HTH_11"/>
    <property type="match status" value="1"/>
</dbReference>
<dbReference type="Proteomes" id="UP000552644">
    <property type="component" value="Unassembled WGS sequence"/>
</dbReference>
<dbReference type="AlphaFoldDB" id="A0A7W7VNB6"/>
<dbReference type="Gene3D" id="1.10.10.10">
    <property type="entry name" value="Winged helix-like DNA-binding domain superfamily/Winged helix DNA-binding domain"/>
    <property type="match status" value="1"/>
</dbReference>
<dbReference type="RefSeq" id="WP_184715652.1">
    <property type="nucleotide sequence ID" value="NZ_JACHJP010000003.1"/>
</dbReference>
<reference evidence="4 5" key="1">
    <citation type="submission" date="2020-08" db="EMBL/GenBank/DDBJ databases">
        <title>Genomic Encyclopedia of Type Strains, Phase III (KMG-III): the genomes of soil and plant-associated and newly described type strains.</title>
        <authorList>
            <person name="Whitman W."/>
        </authorList>
    </citation>
    <scope>NUCLEOTIDE SEQUENCE [LARGE SCALE GENOMIC DNA]</scope>
    <source>
        <strain evidence="4 5">CECT 8840</strain>
    </source>
</reference>
<proteinExistence type="predicted"/>
<evidence type="ECO:0000259" key="2">
    <source>
        <dbReference type="Pfam" id="PF08279"/>
    </source>
</evidence>
<dbReference type="InterPro" id="IPR036388">
    <property type="entry name" value="WH-like_DNA-bd_sf"/>
</dbReference>
<gene>
    <name evidence="4" type="ORF">FHS44_003422</name>
</gene>
<accession>A0A7W7VNB6</accession>
<dbReference type="Pfam" id="PF13280">
    <property type="entry name" value="WYL"/>
    <property type="match status" value="1"/>
</dbReference>
<dbReference type="EMBL" id="JACHJP010000003">
    <property type="protein sequence ID" value="MBB4916334.1"/>
    <property type="molecule type" value="Genomic_DNA"/>
</dbReference>
<sequence length="225" mass="23982">MNRTDRLHTLLGELRAAAPEALPAGELATRLGVSVRTVERDVSDLRRAGIPVRTAADGHGGYLLAEGTTLGPLDLTPREAAAVVAALTPLGEGPARDALRKLHAALPASVSTQELAVRPGPAAEAEPYPRVSAVVERALLHGRVLRIEYEDRRGRVSVREVEPTVLVGGRGGHWYLVGVCGLRQDARAFRLDRVRRAEETGETAPEHPADPLWGISPGARPGPRG</sequence>
<dbReference type="InterPro" id="IPR026881">
    <property type="entry name" value="WYL_dom"/>
</dbReference>
<dbReference type="PANTHER" id="PTHR34580:SF3">
    <property type="entry name" value="PROTEIN PAFB"/>
    <property type="match status" value="1"/>
</dbReference>
<feature type="region of interest" description="Disordered" evidence="1">
    <location>
        <begin position="199"/>
        <end position="225"/>
    </location>
</feature>
<organism evidence="4 5">
    <name type="scientific">Streptosporangium saharense</name>
    <dbReference type="NCBI Taxonomy" id="1706840"/>
    <lineage>
        <taxon>Bacteria</taxon>
        <taxon>Bacillati</taxon>
        <taxon>Actinomycetota</taxon>
        <taxon>Actinomycetes</taxon>
        <taxon>Streptosporangiales</taxon>
        <taxon>Streptosporangiaceae</taxon>
        <taxon>Streptosporangium</taxon>
    </lineage>
</organism>
<comment type="caution">
    <text evidence="4">The sequence shown here is derived from an EMBL/GenBank/DDBJ whole genome shotgun (WGS) entry which is preliminary data.</text>
</comment>
<dbReference type="InterPro" id="IPR013196">
    <property type="entry name" value="HTH_11"/>
</dbReference>
<dbReference type="PROSITE" id="PS52050">
    <property type="entry name" value="WYL"/>
    <property type="match status" value="1"/>
</dbReference>
<feature type="compositionally biased region" description="Basic and acidic residues" evidence="1">
    <location>
        <begin position="199"/>
        <end position="209"/>
    </location>
</feature>
<feature type="domain" description="Helix-turn-helix type 11" evidence="2">
    <location>
        <begin position="6"/>
        <end position="53"/>
    </location>
</feature>
<protein>
    <submittedName>
        <fullName evidence="4">Putative DNA-binding transcriptional regulator YafY</fullName>
    </submittedName>
</protein>
<keyword evidence="4" id="KW-0238">DNA-binding</keyword>
<dbReference type="GO" id="GO:0003677">
    <property type="term" value="F:DNA binding"/>
    <property type="evidence" value="ECO:0007669"/>
    <property type="project" value="UniProtKB-KW"/>
</dbReference>